<dbReference type="GO" id="GO:0050804">
    <property type="term" value="P:modulation of chemical synaptic transmission"/>
    <property type="evidence" value="ECO:0007669"/>
    <property type="project" value="TreeGrafter"/>
</dbReference>
<organism evidence="2 3">
    <name type="scientific">Panagrellus redivivus</name>
    <name type="common">Microworm</name>
    <dbReference type="NCBI Taxonomy" id="6233"/>
    <lineage>
        <taxon>Eukaryota</taxon>
        <taxon>Metazoa</taxon>
        <taxon>Ecdysozoa</taxon>
        <taxon>Nematoda</taxon>
        <taxon>Chromadorea</taxon>
        <taxon>Rhabditida</taxon>
        <taxon>Tylenchina</taxon>
        <taxon>Panagrolaimomorpha</taxon>
        <taxon>Panagrolaimoidea</taxon>
        <taxon>Panagrolaimidae</taxon>
        <taxon>Panagrellus</taxon>
    </lineage>
</organism>
<name>A0A7E5A1G1_PANRE</name>
<dbReference type="PANTHER" id="PTHR46306:SF1">
    <property type="entry name" value="BTB_POZ DOMAIN-CONTAINING PROTEIN 9"/>
    <property type="match status" value="1"/>
</dbReference>
<dbReference type="InterPro" id="IPR011333">
    <property type="entry name" value="SKP1/BTB/POZ_sf"/>
</dbReference>
<dbReference type="PROSITE" id="PS50097">
    <property type="entry name" value="BTB"/>
    <property type="match status" value="1"/>
</dbReference>
<dbReference type="GO" id="GO:0005737">
    <property type="term" value="C:cytoplasm"/>
    <property type="evidence" value="ECO:0007669"/>
    <property type="project" value="TreeGrafter"/>
</dbReference>
<dbReference type="GO" id="GO:0048512">
    <property type="term" value="P:circadian behavior"/>
    <property type="evidence" value="ECO:0007669"/>
    <property type="project" value="TreeGrafter"/>
</dbReference>
<dbReference type="Gene3D" id="1.25.40.420">
    <property type="match status" value="1"/>
</dbReference>
<evidence type="ECO:0000313" key="3">
    <source>
        <dbReference type="WBParaSite" id="Pan_g8961.t1"/>
    </source>
</evidence>
<dbReference type="InterPro" id="IPR000210">
    <property type="entry name" value="BTB/POZ_dom"/>
</dbReference>
<evidence type="ECO:0000259" key="1">
    <source>
        <dbReference type="PROSITE" id="PS50097"/>
    </source>
</evidence>
<dbReference type="AlphaFoldDB" id="A0A7E5A1G1"/>
<dbReference type="Pfam" id="PF00651">
    <property type="entry name" value="BTB"/>
    <property type="match status" value="1"/>
</dbReference>
<dbReference type="InterPro" id="IPR011705">
    <property type="entry name" value="BACK"/>
</dbReference>
<reference evidence="3" key="2">
    <citation type="submission" date="2020-10" db="UniProtKB">
        <authorList>
            <consortium name="WormBaseParasite"/>
        </authorList>
    </citation>
    <scope>IDENTIFICATION</scope>
</reference>
<dbReference type="Proteomes" id="UP000492821">
    <property type="component" value="Unassembled WGS sequence"/>
</dbReference>
<accession>A0A7E5A1G1</accession>
<protein>
    <submittedName>
        <fullName evidence="3">BTB domain-containing protein</fullName>
    </submittedName>
</protein>
<dbReference type="InterPro" id="IPR052407">
    <property type="entry name" value="BTB_POZ_domain_cont_9"/>
</dbReference>
<sequence>MSDDRNNLYLSKKDSDVTLVIGETELRAHRSILSEGSEYFQAMFSNNFIEAKSDRIILKETNKHVFKVVLEYIYTRSVEYIYDDAIDSHSFDKIFAIFACARYYIVDDLVNEVLLFVEENCPATQMLNNAIEYSIDELITSSTMFFQANAHNIVKYETFEQLTPLAVEHLLKHRLNTRESTIFEALVKWMRTYPEDSAWFPHLLDYIDLYLIEKEQLNILFAPTKLMNRNFCRNLLTPQRVLLKRRRRRRRNA</sequence>
<dbReference type="SMART" id="SM00225">
    <property type="entry name" value="BTB"/>
    <property type="match status" value="1"/>
</dbReference>
<feature type="domain" description="BTB" evidence="1">
    <location>
        <begin position="15"/>
        <end position="82"/>
    </location>
</feature>
<dbReference type="Gene3D" id="3.30.710.10">
    <property type="entry name" value="Potassium Channel Kv1.1, Chain A"/>
    <property type="match status" value="1"/>
</dbReference>
<keyword evidence="2" id="KW-1185">Reference proteome</keyword>
<dbReference type="SUPFAM" id="SSF54695">
    <property type="entry name" value="POZ domain"/>
    <property type="match status" value="1"/>
</dbReference>
<proteinExistence type="predicted"/>
<dbReference type="CDD" id="cd18186">
    <property type="entry name" value="BTB_POZ_ZBTB_KLHL-like"/>
    <property type="match status" value="1"/>
</dbReference>
<dbReference type="PANTHER" id="PTHR46306">
    <property type="entry name" value="BTB/POZ DOMAIN-CONTAINING PROTEIN 9"/>
    <property type="match status" value="1"/>
</dbReference>
<reference evidence="2" key="1">
    <citation type="journal article" date="2013" name="Genetics">
        <title>The draft genome and transcriptome of Panagrellus redivivus are shaped by the harsh demands of a free-living lifestyle.</title>
        <authorList>
            <person name="Srinivasan J."/>
            <person name="Dillman A.R."/>
            <person name="Macchietto M.G."/>
            <person name="Heikkinen L."/>
            <person name="Lakso M."/>
            <person name="Fracchia K.M."/>
            <person name="Antoshechkin I."/>
            <person name="Mortazavi A."/>
            <person name="Wong G."/>
            <person name="Sternberg P.W."/>
        </authorList>
    </citation>
    <scope>NUCLEOTIDE SEQUENCE [LARGE SCALE GENOMIC DNA]</scope>
    <source>
        <strain evidence="2">MT8872</strain>
    </source>
</reference>
<evidence type="ECO:0000313" key="2">
    <source>
        <dbReference type="Proteomes" id="UP000492821"/>
    </source>
</evidence>
<dbReference type="GO" id="GO:0008344">
    <property type="term" value="P:adult locomotory behavior"/>
    <property type="evidence" value="ECO:0007669"/>
    <property type="project" value="TreeGrafter"/>
</dbReference>
<dbReference type="WBParaSite" id="Pan_g8961.t1">
    <property type="protein sequence ID" value="Pan_g8961.t1"/>
    <property type="gene ID" value="Pan_g8961"/>
</dbReference>
<dbReference type="Pfam" id="PF07707">
    <property type="entry name" value="BACK"/>
    <property type="match status" value="1"/>
</dbReference>